<feature type="region of interest" description="Disordered" evidence="1">
    <location>
        <begin position="1"/>
        <end position="45"/>
    </location>
</feature>
<comment type="caution">
    <text evidence="2">The sequence shown here is derived from an EMBL/GenBank/DDBJ whole genome shotgun (WGS) entry which is preliminary data.</text>
</comment>
<proteinExistence type="predicted"/>
<keyword evidence="3" id="KW-1185">Reference proteome</keyword>
<gene>
    <name evidence="2" type="ORF">AYI68_g3114</name>
</gene>
<evidence type="ECO:0000313" key="2">
    <source>
        <dbReference type="EMBL" id="OLY82757.1"/>
    </source>
</evidence>
<feature type="compositionally biased region" description="Polar residues" evidence="1">
    <location>
        <begin position="78"/>
        <end position="101"/>
    </location>
</feature>
<feature type="compositionally biased region" description="Low complexity" evidence="1">
    <location>
        <begin position="123"/>
        <end position="145"/>
    </location>
</feature>
<organism evidence="2 3">
    <name type="scientific">Smittium mucronatum</name>
    <dbReference type="NCBI Taxonomy" id="133383"/>
    <lineage>
        <taxon>Eukaryota</taxon>
        <taxon>Fungi</taxon>
        <taxon>Fungi incertae sedis</taxon>
        <taxon>Zoopagomycota</taxon>
        <taxon>Kickxellomycotina</taxon>
        <taxon>Harpellomycetes</taxon>
        <taxon>Harpellales</taxon>
        <taxon>Legeriomycetaceae</taxon>
        <taxon>Smittium</taxon>
    </lineage>
</organism>
<protein>
    <submittedName>
        <fullName evidence="2">Uncharacterized protein</fullName>
    </submittedName>
</protein>
<evidence type="ECO:0000313" key="3">
    <source>
        <dbReference type="Proteomes" id="UP000187455"/>
    </source>
</evidence>
<dbReference type="Proteomes" id="UP000187455">
    <property type="component" value="Unassembled WGS sequence"/>
</dbReference>
<reference evidence="2 3" key="1">
    <citation type="journal article" date="2016" name="Mol. Biol. Evol.">
        <title>Genome-Wide Survey of Gut Fungi (Harpellales) Reveals the First Horizontally Transferred Ubiquitin Gene from a Mosquito Host.</title>
        <authorList>
            <person name="Wang Y."/>
            <person name="White M.M."/>
            <person name="Kvist S."/>
            <person name="Moncalvo J.M."/>
        </authorList>
    </citation>
    <scope>NUCLEOTIDE SEQUENCE [LARGE SCALE GENOMIC DNA]</scope>
    <source>
        <strain evidence="2 3">ALG-7-W6</strain>
    </source>
</reference>
<feature type="region of interest" description="Disordered" evidence="1">
    <location>
        <begin position="65"/>
        <end position="107"/>
    </location>
</feature>
<dbReference type="EMBL" id="LSSL01001265">
    <property type="protein sequence ID" value="OLY82757.1"/>
    <property type="molecule type" value="Genomic_DNA"/>
</dbReference>
<dbReference type="OrthoDB" id="5533032at2759"/>
<name>A0A1R0H0U3_9FUNG</name>
<feature type="region of interest" description="Disordered" evidence="1">
    <location>
        <begin position="121"/>
        <end position="187"/>
    </location>
</feature>
<sequence length="187" mass="20103">MSNKSPGFEDLFGRPRYSGGGSSSDDRKLFSFPDSGIEPPPNSLAASYMTENMKKLNSISFQNFPALDEGFNAPPNTPAVTNKIGSYSNPRNDSSSQQPLENKNPVIGSFIDRKLASFNRFGSASSSKPSELSSYLSRSDSPPKSADNVSDSNEPSEGVGSILPNQGLSSEKNKRNNSDASDVFDME</sequence>
<accession>A0A1R0H0U3</accession>
<evidence type="ECO:0000256" key="1">
    <source>
        <dbReference type="SAM" id="MobiDB-lite"/>
    </source>
</evidence>
<dbReference type="AlphaFoldDB" id="A0A1R0H0U3"/>